<dbReference type="InterPro" id="IPR014985">
    <property type="entry name" value="WbqC"/>
</dbReference>
<dbReference type="EMBL" id="BAAAFG010000016">
    <property type="protein sequence ID" value="GAA0873007.1"/>
    <property type="molecule type" value="Genomic_DNA"/>
</dbReference>
<sequence>MDGDDNAEIFFEREDNYQKQTYRNRQYIYGANGKLLLNIPILHPKKGEKKVYKHVEIDPNENWRSLHLKSIESAYQSSPFFEFYYDNIQSTLSASIKSLYEFNVTCTKVVLDSLELFPAINFTNSYKIYLDDQDDFRYLVNAKATLHANFPKYTQVFDDKHGFIPNLSILDLLFNEGPASLRYLYQVGNSL</sequence>
<reference evidence="1 2" key="1">
    <citation type="journal article" date="2019" name="Int. J. Syst. Evol. Microbiol.">
        <title>The Global Catalogue of Microorganisms (GCM) 10K type strain sequencing project: providing services to taxonomists for standard genome sequencing and annotation.</title>
        <authorList>
            <consortium name="The Broad Institute Genomics Platform"/>
            <consortium name="The Broad Institute Genome Sequencing Center for Infectious Disease"/>
            <person name="Wu L."/>
            <person name="Ma J."/>
        </authorList>
    </citation>
    <scope>NUCLEOTIDE SEQUENCE [LARGE SCALE GENOMIC DNA]</scope>
    <source>
        <strain evidence="1 2">JCM 16082</strain>
    </source>
</reference>
<dbReference type="Proteomes" id="UP001500507">
    <property type="component" value="Unassembled WGS sequence"/>
</dbReference>
<keyword evidence="2" id="KW-1185">Reference proteome</keyword>
<comment type="caution">
    <text evidence="1">The sequence shown here is derived from an EMBL/GenBank/DDBJ whole genome shotgun (WGS) entry which is preliminary data.</text>
</comment>
<organism evidence="1 2">
    <name type="scientific">Gangjinia marincola</name>
    <dbReference type="NCBI Taxonomy" id="578463"/>
    <lineage>
        <taxon>Bacteria</taxon>
        <taxon>Pseudomonadati</taxon>
        <taxon>Bacteroidota</taxon>
        <taxon>Flavobacteriia</taxon>
        <taxon>Flavobacteriales</taxon>
        <taxon>Flavobacteriaceae</taxon>
        <taxon>Gangjinia</taxon>
    </lineage>
</organism>
<protein>
    <submittedName>
        <fullName evidence="1">WbqC family protein</fullName>
    </submittedName>
</protein>
<dbReference type="Pfam" id="PF08889">
    <property type="entry name" value="WbqC"/>
    <property type="match status" value="2"/>
</dbReference>
<evidence type="ECO:0000313" key="2">
    <source>
        <dbReference type="Proteomes" id="UP001500507"/>
    </source>
</evidence>
<accession>A0ABN1MIG7</accession>
<gene>
    <name evidence="1" type="ORF">GCM10009117_21540</name>
</gene>
<proteinExistence type="predicted"/>
<name>A0ABN1MIG7_9FLAO</name>
<evidence type="ECO:0000313" key="1">
    <source>
        <dbReference type="EMBL" id="GAA0873007.1"/>
    </source>
</evidence>